<dbReference type="EMBL" id="ML995490">
    <property type="protein sequence ID" value="KAF2140419.1"/>
    <property type="molecule type" value="Genomic_DNA"/>
</dbReference>
<dbReference type="Gene3D" id="3.40.50.300">
    <property type="entry name" value="P-loop containing nucleotide triphosphate hydrolases"/>
    <property type="match status" value="1"/>
</dbReference>
<dbReference type="InterPro" id="IPR038727">
    <property type="entry name" value="NadR/Ttd14_AAA_dom"/>
</dbReference>
<reference evidence="2" key="1">
    <citation type="journal article" date="2020" name="Stud. Mycol.">
        <title>101 Dothideomycetes genomes: a test case for predicting lifestyles and emergence of pathogens.</title>
        <authorList>
            <person name="Haridas S."/>
            <person name="Albert R."/>
            <person name="Binder M."/>
            <person name="Bloem J."/>
            <person name="Labutti K."/>
            <person name="Salamov A."/>
            <person name="Andreopoulos B."/>
            <person name="Baker S."/>
            <person name="Barry K."/>
            <person name="Bills G."/>
            <person name="Bluhm B."/>
            <person name="Cannon C."/>
            <person name="Castanera R."/>
            <person name="Culley D."/>
            <person name="Daum C."/>
            <person name="Ezra D."/>
            <person name="Gonzalez J."/>
            <person name="Henrissat B."/>
            <person name="Kuo A."/>
            <person name="Liang C."/>
            <person name="Lipzen A."/>
            <person name="Lutzoni F."/>
            <person name="Magnuson J."/>
            <person name="Mondo S."/>
            <person name="Nolan M."/>
            <person name="Ohm R."/>
            <person name="Pangilinan J."/>
            <person name="Park H.-J."/>
            <person name="Ramirez L."/>
            <person name="Alfaro M."/>
            <person name="Sun H."/>
            <person name="Tritt A."/>
            <person name="Yoshinaga Y."/>
            <person name="Zwiers L.-H."/>
            <person name="Turgeon B."/>
            <person name="Goodwin S."/>
            <person name="Spatafora J."/>
            <person name="Crous P."/>
            <person name="Grigoriev I."/>
        </authorList>
    </citation>
    <scope>NUCLEOTIDE SEQUENCE</scope>
    <source>
        <strain evidence="2">CBS 121167</strain>
    </source>
</reference>
<protein>
    <recommendedName>
        <fullName evidence="1">NadR/Ttd14 AAA domain-containing protein</fullName>
    </recommendedName>
</protein>
<sequence length="212" mass="23635">MPPPNIYLTGAHCSGKTTLLQALQTHFLTQIHTKQPTIINEVVRPVMRAHAFTAADVKDESKGPILQRATLAAQFVAEQRCNYNDKDKGEGETTWFISDRSGLDPIVYAQTYVGSAAAAALQESFEWGVLRENMRGALVVLYEAGNADWVSADEVRVKYETVEEWEALHRCFVKMLGEQGIAFVVLPKETVDLGERVRFVVEAMEARMKSST</sequence>
<dbReference type="Pfam" id="PF13521">
    <property type="entry name" value="AAA_28"/>
    <property type="match status" value="1"/>
</dbReference>
<dbReference type="SUPFAM" id="SSF52540">
    <property type="entry name" value="P-loop containing nucleoside triphosphate hydrolases"/>
    <property type="match status" value="1"/>
</dbReference>
<dbReference type="RefSeq" id="XP_033396132.1">
    <property type="nucleotide sequence ID" value="XM_033545227.1"/>
</dbReference>
<feature type="domain" description="NadR/Ttd14 AAA" evidence="1">
    <location>
        <begin position="6"/>
        <end position="191"/>
    </location>
</feature>
<accession>A0A6A6B8D7</accession>
<dbReference type="AlphaFoldDB" id="A0A6A6B8D7"/>
<evidence type="ECO:0000259" key="1">
    <source>
        <dbReference type="Pfam" id="PF13521"/>
    </source>
</evidence>
<keyword evidence="3" id="KW-1185">Reference proteome</keyword>
<dbReference type="InterPro" id="IPR027417">
    <property type="entry name" value="P-loop_NTPase"/>
</dbReference>
<evidence type="ECO:0000313" key="3">
    <source>
        <dbReference type="Proteomes" id="UP000799438"/>
    </source>
</evidence>
<gene>
    <name evidence="2" type="ORF">K452DRAFT_335572</name>
</gene>
<dbReference type="GeneID" id="54302726"/>
<organism evidence="2 3">
    <name type="scientific">Aplosporella prunicola CBS 121167</name>
    <dbReference type="NCBI Taxonomy" id="1176127"/>
    <lineage>
        <taxon>Eukaryota</taxon>
        <taxon>Fungi</taxon>
        <taxon>Dikarya</taxon>
        <taxon>Ascomycota</taxon>
        <taxon>Pezizomycotina</taxon>
        <taxon>Dothideomycetes</taxon>
        <taxon>Dothideomycetes incertae sedis</taxon>
        <taxon>Botryosphaeriales</taxon>
        <taxon>Aplosporellaceae</taxon>
        <taxon>Aplosporella</taxon>
    </lineage>
</organism>
<evidence type="ECO:0000313" key="2">
    <source>
        <dbReference type="EMBL" id="KAF2140419.1"/>
    </source>
</evidence>
<dbReference type="Proteomes" id="UP000799438">
    <property type="component" value="Unassembled WGS sequence"/>
</dbReference>
<dbReference type="OrthoDB" id="6118920at2759"/>
<name>A0A6A6B8D7_9PEZI</name>
<proteinExistence type="predicted"/>